<organism evidence="3 4">
    <name type="scientific">Prorocentrum cordatum</name>
    <dbReference type="NCBI Taxonomy" id="2364126"/>
    <lineage>
        <taxon>Eukaryota</taxon>
        <taxon>Sar</taxon>
        <taxon>Alveolata</taxon>
        <taxon>Dinophyceae</taxon>
        <taxon>Prorocentrales</taxon>
        <taxon>Prorocentraceae</taxon>
        <taxon>Prorocentrum</taxon>
    </lineage>
</organism>
<evidence type="ECO:0008006" key="5">
    <source>
        <dbReference type="Google" id="ProtNLM"/>
    </source>
</evidence>
<feature type="coiled-coil region" evidence="1">
    <location>
        <begin position="1022"/>
        <end position="1049"/>
    </location>
</feature>
<feature type="compositionally biased region" description="Low complexity" evidence="2">
    <location>
        <begin position="1129"/>
        <end position="1139"/>
    </location>
</feature>
<comment type="caution">
    <text evidence="3">The sequence shown here is derived from an EMBL/GenBank/DDBJ whole genome shotgun (WGS) entry which is preliminary data.</text>
</comment>
<accession>A0ABN9WMK2</accession>
<evidence type="ECO:0000313" key="3">
    <source>
        <dbReference type="EMBL" id="CAK0886229.1"/>
    </source>
</evidence>
<feature type="non-terminal residue" evidence="3">
    <location>
        <position position="1"/>
    </location>
</feature>
<evidence type="ECO:0000256" key="1">
    <source>
        <dbReference type="SAM" id="Coils"/>
    </source>
</evidence>
<protein>
    <recommendedName>
        <fullName evidence="5">Exocyst complex component Sec6</fullName>
    </recommendedName>
</protein>
<gene>
    <name evidence="3" type="ORF">PCOR1329_LOCUS67633</name>
</gene>
<feature type="compositionally biased region" description="Basic residues" evidence="2">
    <location>
        <begin position="1151"/>
        <end position="1161"/>
    </location>
</feature>
<proteinExistence type="predicted"/>
<name>A0ABN9WMK2_9DINO</name>
<dbReference type="EMBL" id="CAUYUJ010018774">
    <property type="protein sequence ID" value="CAK0886229.1"/>
    <property type="molecule type" value="Genomic_DNA"/>
</dbReference>
<evidence type="ECO:0000256" key="2">
    <source>
        <dbReference type="SAM" id="MobiDB-lite"/>
    </source>
</evidence>
<sequence length="1161" mass="127308">GVVYPSGTECAKCFDTRRKYFKKDLDTLMQERQADDEVEEAFNARRHDVVPGGNKFKGTGTYATEKTEVEKKRSDFNVGFVEGRFEPLTVFARRCNLKFTDEELLIHHIQAVLGFTVVVDPDDGVTKGVEILDHAPGVKRFRRGAGHCASKSEKTTYDTEGEVAAEARRMADEHAAHLGGEVRCRCGAHAPRADGVVMDDGAPEDSICCVGRQSRASSGPASFDVGRQRAVVTPVAEASRDGGDGISKASDATKPRRPRRSGPQLAIENAKAMRDKLEQSHSWEKHMESASRHRDFMALMIRTGSLARKAGEISSSPEAAEISDSLFEVKETLEGRQRFFDRCKEDFPSVVLEPSLDDKAHMLMSTRPAMMSLLTTNIHYLIENIFDRDVGDKCAHAFAVALNAFDARDGPLQTSFGILGRLRQGGRGPEGLAQAVSEGQKNATLSLADKLLKSSDVKLIVGVMQLLDAHPPCMTTAPIETVDVKAPFKMLENGWYPQAWVDMYTVRSIGLMLAASLKHESGDVDSIERSIRQIFINVVENAAKVSPRLKAQTRSICGVQVQHGKTAWDKMVHIHSEFSRVTSMCQGEAFEKVQQLVEAFEGALKEGPEASYSVLFDAMEDADTVATIKQLGAVFGDCATRVEDVSVVGMDGADVEHMRDKHVGLMRDLARLMLHLGNDVMAFCEQQQLSVLFEYVFSNREASDLYTHGLSDRQPDVPDEALSPLEFLAFLTEFFARLVPFKLPDGVQELRIACASAVAIAADIHHGKDAVESFDFDAAVGFFVKAWTKTKGFDPKSACANLPCPHGAAAETARHWVLIGTSSAEISAHVKLLYTMDTYDVGACIASVISGVVGRGVHKKLADLFGQFSSDLPEGALPVLKAPAAFERLEEATAKRANGKSPGGLLDLTITMQLATEAEKLHPTLVSVRPNFQRNIGQLRADWDATFNRMVDKVNQLDLMEQFVHAYTGIYKAVEKCDPDPTKTTQPKEVDKGAQAVNSAATQLHTWKNMCSQLPHRMKGWADEQATKIKTFNDKVQEYEEMYNQAAKILSCCCVLPHVIALGTAKDAQEIKAVDEKLAEMNKYISGTLRCKFEDFPPNLKKKLAASDVFAPHRGQDEKMSDAAETVESSSIQAASSASVTAPAQKGIGGPRKKLLQNKQK</sequence>
<feature type="region of interest" description="Disordered" evidence="2">
    <location>
        <begin position="234"/>
        <end position="267"/>
    </location>
</feature>
<feature type="region of interest" description="Disordered" evidence="2">
    <location>
        <begin position="1112"/>
        <end position="1161"/>
    </location>
</feature>
<evidence type="ECO:0000313" key="4">
    <source>
        <dbReference type="Proteomes" id="UP001189429"/>
    </source>
</evidence>
<keyword evidence="4" id="KW-1185">Reference proteome</keyword>
<reference evidence="3" key="1">
    <citation type="submission" date="2023-10" db="EMBL/GenBank/DDBJ databases">
        <authorList>
            <person name="Chen Y."/>
            <person name="Shah S."/>
            <person name="Dougan E. K."/>
            <person name="Thang M."/>
            <person name="Chan C."/>
        </authorList>
    </citation>
    <scope>NUCLEOTIDE SEQUENCE [LARGE SCALE GENOMIC DNA]</scope>
</reference>
<dbReference type="Proteomes" id="UP001189429">
    <property type="component" value="Unassembled WGS sequence"/>
</dbReference>
<keyword evidence="1" id="KW-0175">Coiled coil</keyword>